<evidence type="ECO:0000256" key="1">
    <source>
        <dbReference type="SAM" id="Phobius"/>
    </source>
</evidence>
<keyword evidence="1" id="KW-0472">Membrane</keyword>
<reference evidence="3" key="2">
    <citation type="submission" date="2023-07" db="EMBL/GenBank/DDBJ databases">
        <title>Genome mining of underrepresented organisms for secondary metabolites.</title>
        <authorList>
            <person name="D'Agostino P.M."/>
        </authorList>
    </citation>
    <scope>NUCLEOTIDE SEQUENCE [LARGE SCALE GENOMIC DNA]</scope>
    <source>
        <strain evidence="3">WS4403</strain>
    </source>
</reference>
<dbReference type="Proteomes" id="UP001195624">
    <property type="component" value="Unassembled WGS sequence"/>
</dbReference>
<protein>
    <submittedName>
        <fullName evidence="2">Uncharacterized protein</fullName>
    </submittedName>
</protein>
<accession>A0ABS4PG99</accession>
<proteinExistence type="predicted"/>
<sequence>MIERFLKREGLVIAIGTMMIYAAVYFFERGYCSALNIPLDYIEISVPTVANDLLYLYLFIFPVAITSMAIMAKAEDKNNKGLYALAPFSCWLVYSVVLFFYVEKTLQSAFMCWFLGGLVFCLVRYKDDFKEGDSPLRAQTATVILISMAMFLFSFTFTIIGRSHAEAGNFEVYKNNDNKYALLKVYGENVFMQEIKGGKRVSEITYFNAQNMTGMIITGK</sequence>
<feature type="transmembrane region" description="Helical" evidence="1">
    <location>
        <begin position="108"/>
        <end position="126"/>
    </location>
</feature>
<organism evidence="2 3">
    <name type="scientific">Winslowiella toletana</name>
    <dbReference type="NCBI Taxonomy" id="92490"/>
    <lineage>
        <taxon>Bacteria</taxon>
        <taxon>Pseudomonadati</taxon>
        <taxon>Pseudomonadota</taxon>
        <taxon>Gammaproteobacteria</taxon>
        <taxon>Enterobacterales</taxon>
        <taxon>Erwiniaceae</taxon>
        <taxon>Winslowiella</taxon>
    </lineage>
</organism>
<keyword evidence="1" id="KW-1133">Transmembrane helix</keyword>
<feature type="transmembrane region" description="Helical" evidence="1">
    <location>
        <begin position="53"/>
        <end position="70"/>
    </location>
</feature>
<comment type="caution">
    <text evidence="2">The sequence shown here is derived from an EMBL/GenBank/DDBJ whole genome shotgun (WGS) entry which is preliminary data.</text>
</comment>
<dbReference type="EMBL" id="JAGGMQ010000002">
    <property type="protein sequence ID" value="MBP2171669.1"/>
    <property type="molecule type" value="Genomic_DNA"/>
</dbReference>
<gene>
    <name evidence="2" type="ORF">J2125_004965</name>
</gene>
<feature type="transmembrane region" description="Helical" evidence="1">
    <location>
        <begin position="138"/>
        <end position="160"/>
    </location>
</feature>
<reference evidence="2 3" key="1">
    <citation type="submission" date="2021-03" db="EMBL/GenBank/DDBJ databases">
        <authorList>
            <person name="D'Agostino P."/>
            <person name="Huntemann M."/>
            <person name="Clum A."/>
            <person name="Spunde A."/>
            <person name="Palaniappan K."/>
            <person name="Ritter S."/>
            <person name="Mikhailova N."/>
            <person name="Chen I.-M."/>
            <person name="Stamatis D."/>
            <person name="Reddy T."/>
            <person name="O'Malley R."/>
            <person name="Daum C."/>
            <person name="Shapiro N."/>
            <person name="Ivanova N."/>
            <person name="Kyrpides N."/>
            <person name="Woyke T."/>
        </authorList>
    </citation>
    <scope>NUCLEOTIDE SEQUENCE [LARGE SCALE GENOMIC DNA]</scope>
    <source>
        <strain evidence="2 3">WS4403</strain>
    </source>
</reference>
<feature type="transmembrane region" description="Helical" evidence="1">
    <location>
        <begin position="82"/>
        <end position="102"/>
    </location>
</feature>
<keyword evidence="1" id="KW-0812">Transmembrane</keyword>
<dbReference type="RefSeq" id="WP_017802808.1">
    <property type="nucleotide sequence ID" value="NZ_JAGGMQ010000002.1"/>
</dbReference>
<evidence type="ECO:0000313" key="3">
    <source>
        <dbReference type="Proteomes" id="UP001195624"/>
    </source>
</evidence>
<name>A0ABS4PG99_9GAMM</name>
<feature type="transmembrane region" description="Helical" evidence="1">
    <location>
        <begin position="9"/>
        <end position="27"/>
    </location>
</feature>
<keyword evidence="3" id="KW-1185">Reference proteome</keyword>
<evidence type="ECO:0000313" key="2">
    <source>
        <dbReference type="EMBL" id="MBP2171669.1"/>
    </source>
</evidence>